<dbReference type="EMBL" id="CM055741">
    <property type="protein sequence ID" value="KAJ8001473.1"/>
    <property type="molecule type" value="Genomic_DNA"/>
</dbReference>
<organism evidence="1 2">
    <name type="scientific">Dallia pectoralis</name>
    <name type="common">Alaska blackfish</name>
    <dbReference type="NCBI Taxonomy" id="75939"/>
    <lineage>
        <taxon>Eukaryota</taxon>
        <taxon>Metazoa</taxon>
        <taxon>Chordata</taxon>
        <taxon>Craniata</taxon>
        <taxon>Vertebrata</taxon>
        <taxon>Euteleostomi</taxon>
        <taxon>Actinopterygii</taxon>
        <taxon>Neopterygii</taxon>
        <taxon>Teleostei</taxon>
        <taxon>Protacanthopterygii</taxon>
        <taxon>Esociformes</taxon>
        <taxon>Umbridae</taxon>
        <taxon>Dallia</taxon>
    </lineage>
</organism>
<dbReference type="Proteomes" id="UP001157502">
    <property type="component" value="Chromosome 14"/>
</dbReference>
<gene>
    <name evidence="1" type="ORF">DPEC_G00169860</name>
</gene>
<evidence type="ECO:0000313" key="2">
    <source>
        <dbReference type="Proteomes" id="UP001157502"/>
    </source>
</evidence>
<protein>
    <submittedName>
        <fullName evidence="1">Uncharacterized protein</fullName>
    </submittedName>
</protein>
<proteinExistence type="predicted"/>
<accession>A0ACC2GCY1</accession>
<name>A0ACC2GCY1_DALPE</name>
<keyword evidence="2" id="KW-1185">Reference proteome</keyword>
<reference evidence="1" key="1">
    <citation type="submission" date="2021-05" db="EMBL/GenBank/DDBJ databases">
        <authorList>
            <person name="Pan Q."/>
            <person name="Jouanno E."/>
            <person name="Zahm M."/>
            <person name="Klopp C."/>
            <person name="Cabau C."/>
            <person name="Louis A."/>
            <person name="Berthelot C."/>
            <person name="Parey E."/>
            <person name="Roest Crollius H."/>
            <person name="Montfort J."/>
            <person name="Robinson-Rechavi M."/>
            <person name="Bouchez O."/>
            <person name="Lampietro C."/>
            <person name="Lopez Roques C."/>
            <person name="Donnadieu C."/>
            <person name="Postlethwait J."/>
            <person name="Bobe J."/>
            <person name="Dillon D."/>
            <person name="Chandos A."/>
            <person name="von Hippel F."/>
            <person name="Guiguen Y."/>
        </authorList>
    </citation>
    <scope>NUCLEOTIDE SEQUENCE</scope>
    <source>
        <strain evidence="1">YG-Jan2019</strain>
    </source>
</reference>
<sequence length="337" mass="37885">MEKSVKDSYQEVHITVIDAPPVTKTSTINPRPHVSTEPQNLSTTSSNIFTTLPTLSATSSIISTSFRTFGNITREPPSRPGHMMWSGVGVVVMVMGMVLFYRQRRRCRRPTPPPIGSFTNNAPSGECFAAYNKEPTAAVSPQHQISTQGSRQTSGWTVQEHQTWKPDTATCSQQAGPCMPPHQPSQSQNQWREQDILLTPAKLAQCPSGPQEQYLQSSQRYVVPETHHGQPYGFPSPQQHPMPISYATHPSSFTTSQYYPQQYMAPPQPHPYQFRQTRPSRARQCFHCQRRKAEEPCTHCYRCGSNEHFLAGCKEGGSRVQHRVQLNGDGLPPRDRE</sequence>
<evidence type="ECO:0000313" key="1">
    <source>
        <dbReference type="EMBL" id="KAJ8001473.1"/>
    </source>
</evidence>
<comment type="caution">
    <text evidence="1">The sequence shown here is derived from an EMBL/GenBank/DDBJ whole genome shotgun (WGS) entry which is preliminary data.</text>
</comment>